<dbReference type="EMBL" id="DPIY01000007">
    <property type="protein sequence ID" value="HCT57255.1"/>
    <property type="molecule type" value="Genomic_DNA"/>
</dbReference>
<dbReference type="OMA" id="TPDFAVM"/>
<accession>A0A3D4V834</accession>
<proteinExistence type="predicted"/>
<dbReference type="AlphaFoldDB" id="A0A3D4V834"/>
<evidence type="ECO:0000313" key="2">
    <source>
        <dbReference type="Proteomes" id="UP000264071"/>
    </source>
</evidence>
<sequence>MNATEAKYAAFLAGEVAGGRVAAWWYQRMSWRLGPGTHYRPDFVVLRPDGLLELHEVKARAKSGFGATEASWAKVKTAAGEAPFPIRVVWPNKGAWEHRAITPTAAERAA</sequence>
<evidence type="ECO:0000313" key="1">
    <source>
        <dbReference type="EMBL" id="HCT57255.1"/>
    </source>
</evidence>
<comment type="caution">
    <text evidence="1">The sequence shown here is derived from an EMBL/GenBank/DDBJ whole genome shotgun (WGS) entry which is preliminary data.</text>
</comment>
<name>A0A3D4V834_9BACT</name>
<gene>
    <name evidence="1" type="ORF">DGD08_08585</name>
</gene>
<reference evidence="1 2" key="1">
    <citation type="journal article" date="2018" name="Nat. Biotechnol.">
        <title>A standardized bacterial taxonomy based on genome phylogeny substantially revises the tree of life.</title>
        <authorList>
            <person name="Parks D.H."/>
            <person name="Chuvochina M."/>
            <person name="Waite D.W."/>
            <person name="Rinke C."/>
            <person name="Skarshewski A."/>
            <person name="Chaumeil P.A."/>
            <person name="Hugenholtz P."/>
        </authorList>
    </citation>
    <scope>NUCLEOTIDE SEQUENCE [LARGE SCALE GENOMIC DNA]</scope>
    <source>
        <strain evidence="1">UBA8844</strain>
    </source>
</reference>
<dbReference type="Proteomes" id="UP000264071">
    <property type="component" value="Unassembled WGS sequence"/>
</dbReference>
<organism evidence="1 2">
    <name type="scientific">Gemmatimonas aurantiaca</name>
    <dbReference type="NCBI Taxonomy" id="173480"/>
    <lineage>
        <taxon>Bacteria</taxon>
        <taxon>Pseudomonadati</taxon>
        <taxon>Gemmatimonadota</taxon>
        <taxon>Gemmatimonadia</taxon>
        <taxon>Gemmatimonadales</taxon>
        <taxon>Gemmatimonadaceae</taxon>
        <taxon>Gemmatimonas</taxon>
    </lineage>
</organism>
<protein>
    <submittedName>
        <fullName evidence="1">DUF1064 domain-containing protein</fullName>
    </submittedName>
</protein>